<dbReference type="PANTHER" id="PTHR11669">
    <property type="entry name" value="REPLICATION FACTOR C / DNA POLYMERASE III GAMMA-TAU SUBUNIT"/>
    <property type="match status" value="1"/>
</dbReference>
<proteinExistence type="inferred from homology"/>
<dbReference type="InterPro" id="IPR003593">
    <property type="entry name" value="AAA+_ATPase"/>
</dbReference>
<dbReference type="InterPro" id="IPR022754">
    <property type="entry name" value="DNA_pol_III_gamma-3"/>
</dbReference>
<dbReference type="Pfam" id="PF13177">
    <property type="entry name" value="DNA_pol3_delta2"/>
    <property type="match status" value="1"/>
</dbReference>
<organism evidence="14 15">
    <name type="scientific">Gottfriedia acidiceleris</name>
    <dbReference type="NCBI Taxonomy" id="371036"/>
    <lineage>
        <taxon>Bacteria</taxon>
        <taxon>Bacillati</taxon>
        <taxon>Bacillota</taxon>
        <taxon>Bacilli</taxon>
        <taxon>Bacillales</taxon>
        <taxon>Bacillaceae</taxon>
        <taxon>Gottfriedia</taxon>
    </lineage>
</organism>
<dbReference type="Gene3D" id="1.10.8.60">
    <property type="match status" value="1"/>
</dbReference>
<dbReference type="InterPro" id="IPR027417">
    <property type="entry name" value="P-loop_NTPase"/>
</dbReference>
<keyword evidence="8" id="KW-0862">Zinc</keyword>
<evidence type="ECO:0000256" key="6">
    <source>
        <dbReference type="ARBA" id="ARBA00022723"/>
    </source>
</evidence>
<keyword evidence="7" id="KW-0547">Nucleotide-binding</keyword>
<reference evidence="14 15" key="1">
    <citation type="submission" date="2022-04" db="EMBL/GenBank/DDBJ databases">
        <title>Mechanism of arsenic methylation and mitigation arsenic toxicity by Bacillus sp. LH14 from an Arsenic-Contaminated Paddy Soil.</title>
        <authorList>
            <person name="Wang D."/>
        </authorList>
    </citation>
    <scope>NUCLEOTIDE SEQUENCE [LARGE SCALE GENOMIC DNA]</scope>
    <source>
        <strain evidence="14 15">LH14</strain>
    </source>
</reference>
<dbReference type="Pfam" id="PF22608">
    <property type="entry name" value="DNAX_ATPase_lid"/>
    <property type="match status" value="1"/>
</dbReference>
<keyword evidence="5" id="KW-0235">DNA replication</keyword>
<dbReference type="Pfam" id="PF12169">
    <property type="entry name" value="DNA_pol3_gamma3"/>
    <property type="match status" value="1"/>
</dbReference>
<evidence type="ECO:0000313" key="14">
    <source>
        <dbReference type="EMBL" id="UPM54389.1"/>
    </source>
</evidence>
<dbReference type="EMBL" id="CP096034">
    <property type="protein sequence ID" value="UPM54389.1"/>
    <property type="molecule type" value="Genomic_DNA"/>
</dbReference>
<feature type="region of interest" description="Disordered" evidence="12">
    <location>
        <begin position="394"/>
        <end position="416"/>
    </location>
</feature>
<dbReference type="EC" id="2.7.7.7" evidence="2"/>
<gene>
    <name evidence="14" type="primary">dnaX</name>
    <name evidence="14" type="ORF">MY490_00145</name>
</gene>
<dbReference type="SUPFAM" id="SSF52540">
    <property type="entry name" value="P-loop containing nucleoside triphosphate hydrolases"/>
    <property type="match status" value="1"/>
</dbReference>
<evidence type="ECO:0000256" key="1">
    <source>
        <dbReference type="ARBA" id="ARBA00006360"/>
    </source>
</evidence>
<evidence type="ECO:0000256" key="2">
    <source>
        <dbReference type="ARBA" id="ARBA00012417"/>
    </source>
</evidence>
<keyword evidence="9" id="KW-0067">ATP-binding</keyword>
<dbReference type="PRINTS" id="PR00300">
    <property type="entry name" value="CLPPROTEASEA"/>
</dbReference>
<dbReference type="NCBIfam" id="TIGR02397">
    <property type="entry name" value="dnaX_nterm"/>
    <property type="match status" value="1"/>
</dbReference>
<dbReference type="SMART" id="SM00382">
    <property type="entry name" value="AAA"/>
    <property type="match status" value="1"/>
</dbReference>
<dbReference type="NCBIfam" id="NF004046">
    <property type="entry name" value="PRK05563.1"/>
    <property type="match status" value="1"/>
</dbReference>
<feature type="domain" description="AAA+ ATPase" evidence="13">
    <location>
        <begin position="37"/>
        <end position="179"/>
    </location>
</feature>
<evidence type="ECO:0000256" key="8">
    <source>
        <dbReference type="ARBA" id="ARBA00022833"/>
    </source>
</evidence>
<evidence type="ECO:0000256" key="11">
    <source>
        <dbReference type="ARBA" id="ARBA00049244"/>
    </source>
</evidence>
<keyword evidence="6" id="KW-0479">Metal-binding</keyword>
<evidence type="ECO:0000256" key="3">
    <source>
        <dbReference type="ARBA" id="ARBA00022679"/>
    </source>
</evidence>
<name>A0ABY4JKL9_9BACI</name>
<dbReference type="PANTHER" id="PTHR11669:SF0">
    <property type="entry name" value="PROTEIN STICHEL-LIKE 2"/>
    <property type="match status" value="1"/>
</dbReference>
<dbReference type="Proteomes" id="UP000830639">
    <property type="component" value="Chromosome"/>
</dbReference>
<evidence type="ECO:0000256" key="4">
    <source>
        <dbReference type="ARBA" id="ARBA00022695"/>
    </source>
</evidence>
<sequence length="561" mass="62323">MTYQALYRLWRPQQFKDVVGQDHIIRTLQNSLLQQKVSHAYLFTGPRGTGKTSTAKIFAKALNCEHAPTNEPCNECAICKGITDGSISDVIEIDAASNNGVDEIRDIREKVKYAPSVGKFKVYIIDEVHMLSIGAFNALLKTLEEPPSHVIFILATTEPHKIPLTILSRCQRFDFHKISAQTISDRLTVVLNHQQTAIEPEALMMLSRAAEGGMRDALSILDQAISYSDESISLDDVLAVTGTVAQERLISVVSAIIDGNVSVCLTNIEELLNQGKDPVRFIEDLTVYYRDILLYRHSPSTIELLERATVSDRFKELCDAYNDELVYQIIASLSKSQQEMKWTNHPRVLLEVAIVQLCQKASMSGIGKKQDELTPLINKINALEKEMKFLKENGITVSGTNDSPTSPKTKSTTSRSKIPSSLIQGVLRAASKPEKNKVLAVWTSLQDQLRQQNKVSTATLVSYGEVVAASSEQCIVAFKSETICDLINNNGEQEHLTTINQTLSNLLGAEMNMLAIPEEDWRSTRDSFLNTTKQKETSTEVSPIVQEAINLVGEDLVIIKE</sequence>
<keyword evidence="15" id="KW-1185">Reference proteome</keyword>
<dbReference type="CDD" id="cd00009">
    <property type="entry name" value="AAA"/>
    <property type="match status" value="1"/>
</dbReference>
<dbReference type="Gene3D" id="1.20.272.10">
    <property type="match status" value="1"/>
</dbReference>
<dbReference type="InterPro" id="IPR012763">
    <property type="entry name" value="DNA_pol_III_sug/sutau_N"/>
</dbReference>
<evidence type="ECO:0000256" key="9">
    <source>
        <dbReference type="ARBA" id="ARBA00022840"/>
    </source>
</evidence>
<keyword evidence="10" id="KW-0239">DNA-directed DNA polymerase</keyword>
<dbReference type="Gene3D" id="3.40.50.300">
    <property type="entry name" value="P-loop containing nucleotide triphosphate hydrolases"/>
    <property type="match status" value="1"/>
</dbReference>
<comment type="catalytic activity">
    <reaction evidence="11">
        <text>DNA(n) + a 2'-deoxyribonucleoside 5'-triphosphate = DNA(n+1) + diphosphate</text>
        <dbReference type="Rhea" id="RHEA:22508"/>
        <dbReference type="Rhea" id="RHEA-COMP:17339"/>
        <dbReference type="Rhea" id="RHEA-COMP:17340"/>
        <dbReference type="ChEBI" id="CHEBI:33019"/>
        <dbReference type="ChEBI" id="CHEBI:61560"/>
        <dbReference type="ChEBI" id="CHEBI:173112"/>
        <dbReference type="EC" id="2.7.7.7"/>
    </reaction>
</comment>
<evidence type="ECO:0000313" key="15">
    <source>
        <dbReference type="Proteomes" id="UP000830639"/>
    </source>
</evidence>
<evidence type="ECO:0000256" key="12">
    <source>
        <dbReference type="SAM" id="MobiDB-lite"/>
    </source>
</evidence>
<evidence type="ECO:0000259" key="13">
    <source>
        <dbReference type="SMART" id="SM00382"/>
    </source>
</evidence>
<dbReference type="InterPro" id="IPR008921">
    <property type="entry name" value="DNA_pol3_clamp-load_cplx_C"/>
</dbReference>
<dbReference type="RefSeq" id="WP_248267549.1">
    <property type="nucleotide sequence ID" value="NZ_CP096034.1"/>
</dbReference>
<dbReference type="GO" id="GO:0003887">
    <property type="term" value="F:DNA-directed DNA polymerase activity"/>
    <property type="evidence" value="ECO:0007669"/>
    <property type="project" value="UniProtKB-EC"/>
</dbReference>
<evidence type="ECO:0000256" key="7">
    <source>
        <dbReference type="ARBA" id="ARBA00022741"/>
    </source>
</evidence>
<evidence type="ECO:0000256" key="5">
    <source>
        <dbReference type="ARBA" id="ARBA00022705"/>
    </source>
</evidence>
<comment type="similarity">
    <text evidence="1">Belongs to the DnaX/STICHEL family.</text>
</comment>
<protein>
    <recommendedName>
        <fullName evidence="2">DNA-directed DNA polymerase</fullName>
        <ecNumber evidence="2">2.7.7.7</ecNumber>
    </recommendedName>
</protein>
<evidence type="ECO:0000256" key="10">
    <source>
        <dbReference type="ARBA" id="ARBA00022932"/>
    </source>
</evidence>
<dbReference type="InterPro" id="IPR001270">
    <property type="entry name" value="ClpA/B"/>
</dbReference>
<dbReference type="InterPro" id="IPR050238">
    <property type="entry name" value="DNA_Rep/Repair_Clamp_Loader"/>
</dbReference>
<keyword evidence="3 14" id="KW-0808">Transferase</keyword>
<keyword evidence="4 14" id="KW-0548">Nucleotidyltransferase</keyword>
<dbReference type="InterPro" id="IPR045085">
    <property type="entry name" value="HLD_clamp_pol_III_gamma_tau"/>
</dbReference>
<dbReference type="SUPFAM" id="SSF48019">
    <property type="entry name" value="post-AAA+ oligomerization domain-like"/>
    <property type="match status" value="1"/>
</dbReference>
<accession>A0ABY4JKL9</accession>
<feature type="compositionally biased region" description="Low complexity" evidence="12">
    <location>
        <begin position="403"/>
        <end position="416"/>
    </location>
</feature>
<dbReference type="CDD" id="cd18137">
    <property type="entry name" value="HLD_clamp_pol_III_gamma_tau"/>
    <property type="match status" value="1"/>
</dbReference>